<evidence type="ECO:0000313" key="7">
    <source>
        <dbReference type="EMBL" id="OAF69477.1"/>
    </source>
</evidence>
<dbReference type="AlphaFoldDB" id="A0A177B597"/>
<dbReference type="PROSITE" id="PS50011">
    <property type="entry name" value="PROTEIN_KINASE_DOM"/>
    <property type="match status" value="1"/>
</dbReference>
<dbReference type="EMBL" id="LWCA01000275">
    <property type="protein sequence ID" value="OAF69477.1"/>
    <property type="molecule type" value="Genomic_DNA"/>
</dbReference>
<evidence type="ECO:0000256" key="5">
    <source>
        <dbReference type="PROSITE-ProRule" id="PRU10141"/>
    </source>
</evidence>
<dbReference type="Gene3D" id="1.10.510.10">
    <property type="entry name" value="Transferase(Phosphotransferase) domain 1"/>
    <property type="match status" value="1"/>
</dbReference>
<reference evidence="7 8" key="1">
    <citation type="submission" date="2016-04" db="EMBL/GenBank/DDBJ databases">
        <title>The genome of Intoshia linei affirms orthonectids as highly simplified spiralians.</title>
        <authorList>
            <person name="Mikhailov K.V."/>
            <person name="Slusarev G.S."/>
            <person name="Nikitin M.A."/>
            <person name="Logacheva M.D."/>
            <person name="Penin A."/>
            <person name="Aleoshin V."/>
            <person name="Panchin Y.V."/>
        </authorList>
    </citation>
    <scope>NUCLEOTIDE SEQUENCE [LARGE SCALE GENOMIC DNA]</scope>
    <source>
        <strain evidence="7">Intl2013</strain>
        <tissue evidence="7">Whole animal</tissue>
    </source>
</reference>
<comment type="caution">
    <text evidence="7">The sequence shown here is derived from an EMBL/GenBank/DDBJ whole genome shotgun (WGS) entry which is preliminary data.</text>
</comment>
<dbReference type="InterPro" id="IPR000719">
    <property type="entry name" value="Prot_kinase_dom"/>
</dbReference>
<evidence type="ECO:0000256" key="2">
    <source>
        <dbReference type="ARBA" id="ARBA00022741"/>
    </source>
</evidence>
<accession>A0A177B597</accession>
<keyword evidence="4 5" id="KW-0067">ATP-binding</keyword>
<dbReference type="OrthoDB" id="5337378at2759"/>
<keyword evidence="1" id="KW-0808">Transferase</keyword>
<proteinExistence type="predicted"/>
<dbReference type="Proteomes" id="UP000078046">
    <property type="component" value="Unassembled WGS sequence"/>
</dbReference>
<dbReference type="Pfam" id="PF00069">
    <property type="entry name" value="Pkinase"/>
    <property type="match status" value="1"/>
</dbReference>
<dbReference type="InterPro" id="IPR017441">
    <property type="entry name" value="Protein_kinase_ATP_BS"/>
</dbReference>
<dbReference type="GO" id="GO:0005634">
    <property type="term" value="C:nucleus"/>
    <property type="evidence" value="ECO:0007669"/>
    <property type="project" value="TreeGrafter"/>
</dbReference>
<dbReference type="SUPFAM" id="SSF56112">
    <property type="entry name" value="Protein kinase-like (PK-like)"/>
    <property type="match status" value="1"/>
</dbReference>
<gene>
    <name evidence="7" type="ORF">A3Q56_02788</name>
</gene>
<evidence type="ECO:0000256" key="4">
    <source>
        <dbReference type="ARBA" id="ARBA00022840"/>
    </source>
</evidence>
<dbReference type="InterPro" id="IPR011009">
    <property type="entry name" value="Kinase-like_dom_sf"/>
</dbReference>
<keyword evidence="3 7" id="KW-0418">Kinase</keyword>
<sequence length="747" mass="86667">MKHKDMSKINNSNSSNSDKSGYNFFKFSCHLNHSKSFTESDTEQDNLHIPFLKLEPFNKENIADNLNIFSPKTPIQKRVKRVCPPAPNGYLIKRQKIEQNINMETKPGYDYCIPAEQSLMSLKRHYDGKKSLFQNVSKKKTKFIDTILNSRKTLDINSHNTPFLEQFLTLDSVYGLPYTFKNYLRHREMNLNYSSKYNEEYVCKTYADFTHNISINSDQNSDKGEPIRLSLEDSALFQKKTPKQKYHSPIRTSRVKHMFNINNDNLKPTSLTLKPIFTNCFHFSPEEKKTYIDQVYTVGDLIGSGSFSDVFRAKNRHTGVVSAIKRCKNLYNNQQNRNEIENILDIGNHLNIVGLLGAWEQRHRYYLEFEYCHSSCMFLLTLNGAFDKEEIWNVSCDILSAIQFIHSKRYVHLDIKPHNILKSNIGIYKLCDFGLSQNIDKNLNDEVSEGDTKYLAPEILKCIVTFAADIYSFGITIFELASNTSIPPSGTRWVKIINKKSFPMFAIKNHNSELSKLIYDCLNPNYKDRPSIYQIINQEFIRSKINQRMKENLVKDLRFKEKYLPSICFTNLCIEYMSKFYIAKDVLPLIRNKNIFHCSYDITPISPLNSSCKSYSDFNFGNDIPFKTKNVSNIIFNLNEAIEKSNLNDSYSSFGSFKESVMENKKVSTPKSESSEDSYVGRVLFPLREGEKPTSTRDLMFDENADPDIINRFRHSTVPKKSVKYIGSVYDFIQKRPFVLTDDEISD</sequence>
<dbReference type="PANTHER" id="PTHR11042:SF190">
    <property type="entry name" value="MITOSIS INHIBITOR PROTEIN KINASE MIK1"/>
    <property type="match status" value="1"/>
</dbReference>
<evidence type="ECO:0000313" key="8">
    <source>
        <dbReference type="Proteomes" id="UP000078046"/>
    </source>
</evidence>
<dbReference type="PANTHER" id="PTHR11042">
    <property type="entry name" value="EUKARYOTIC TRANSLATION INITIATION FACTOR 2-ALPHA KINASE EIF2-ALPHA KINASE -RELATED"/>
    <property type="match status" value="1"/>
</dbReference>
<organism evidence="7 8">
    <name type="scientific">Intoshia linei</name>
    <dbReference type="NCBI Taxonomy" id="1819745"/>
    <lineage>
        <taxon>Eukaryota</taxon>
        <taxon>Metazoa</taxon>
        <taxon>Spiralia</taxon>
        <taxon>Lophotrochozoa</taxon>
        <taxon>Mesozoa</taxon>
        <taxon>Orthonectida</taxon>
        <taxon>Rhopaluridae</taxon>
        <taxon>Intoshia</taxon>
    </lineage>
</organism>
<dbReference type="GO" id="GO:0005524">
    <property type="term" value="F:ATP binding"/>
    <property type="evidence" value="ECO:0007669"/>
    <property type="project" value="UniProtKB-UniRule"/>
</dbReference>
<protein>
    <submittedName>
        <fullName evidence="7">Myt1 kinase</fullName>
    </submittedName>
</protein>
<name>A0A177B597_9BILA</name>
<evidence type="ECO:0000256" key="3">
    <source>
        <dbReference type="ARBA" id="ARBA00022777"/>
    </source>
</evidence>
<dbReference type="GO" id="GO:0004672">
    <property type="term" value="F:protein kinase activity"/>
    <property type="evidence" value="ECO:0007669"/>
    <property type="project" value="InterPro"/>
</dbReference>
<feature type="binding site" evidence="5">
    <location>
        <position position="325"/>
    </location>
    <ligand>
        <name>ATP</name>
        <dbReference type="ChEBI" id="CHEBI:30616"/>
    </ligand>
</feature>
<dbReference type="InterPro" id="IPR050339">
    <property type="entry name" value="CC_SR_Kinase"/>
</dbReference>
<dbReference type="SMART" id="SM00220">
    <property type="entry name" value="S_TKc"/>
    <property type="match status" value="1"/>
</dbReference>
<evidence type="ECO:0000256" key="1">
    <source>
        <dbReference type="ARBA" id="ARBA00022679"/>
    </source>
</evidence>
<evidence type="ECO:0000259" key="6">
    <source>
        <dbReference type="PROSITE" id="PS50011"/>
    </source>
</evidence>
<dbReference type="GO" id="GO:0005737">
    <property type="term" value="C:cytoplasm"/>
    <property type="evidence" value="ECO:0007669"/>
    <property type="project" value="TreeGrafter"/>
</dbReference>
<keyword evidence="8" id="KW-1185">Reference proteome</keyword>
<keyword evidence="2 5" id="KW-0547">Nucleotide-binding</keyword>
<dbReference type="PROSITE" id="PS00107">
    <property type="entry name" value="PROTEIN_KINASE_ATP"/>
    <property type="match status" value="1"/>
</dbReference>
<feature type="domain" description="Protein kinase" evidence="6">
    <location>
        <begin position="296"/>
        <end position="541"/>
    </location>
</feature>